<gene>
    <name evidence="1" type="ORF">ACFQPE_02275</name>
</gene>
<dbReference type="EMBL" id="JBHTBF010000001">
    <property type="protein sequence ID" value="MFC7315623.1"/>
    <property type="molecule type" value="Genomic_DNA"/>
</dbReference>
<evidence type="ECO:0000313" key="2">
    <source>
        <dbReference type="Proteomes" id="UP001596547"/>
    </source>
</evidence>
<keyword evidence="2" id="KW-1185">Reference proteome</keyword>
<dbReference type="RefSeq" id="WP_276305025.1">
    <property type="nucleotide sequence ID" value="NZ_CP119992.1"/>
</dbReference>
<dbReference type="SUPFAM" id="SSF52540">
    <property type="entry name" value="P-loop containing nucleoside triphosphate hydrolases"/>
    <property type="match status" value="1"/>
</dbReference>
<accession>A0ABD6A5Y3</accession>
<comment type="caution">
    <text evidence="1">The sequence shown here is derived from an EMBL/GenBank/DDBJ whole genome shotgun (WGS) entry which is preliminary data.</text>
</comment>
<name>A0ABD6A5Y3_9EURY</name>
<dbReference type="InterPro" id="IPR027417">
    <property type="entry name" value="P-loop_NTPase"/>
</dbReference>
<sequence length="208" mass="22487">MVQRLRTGVEVLDRKLGGGIPTGSLVALCAQPASQAELFLHELTAMRGTLYVTLGRTEAAVADSIQNSPTRTGTPTIRHVTGDAPIDNAAKFVSALPEASNLIVDPADVLERHDADRYRNFLNEVQNHLQNTGSMAVFYCLDGIAVPPGRDTTRHMADVVFDLETHVGSDEIENRLTVPKFRGGRALTDVVKLGLAEEVTIDTSRDIA</sequence>
<dbReference type="AlphaFoldDB" id="A0ABD6A5Y3"/>
<dbReference type="Gene3D" id="3.40.50.300">
    <property type="entry name" value="P-loop containing nucleotide triphosphate hydrolases"/>
    <property type="match status" value="1"/>
</dbReference>
<reference evidence="1 2" key="1">
    <citation type="journal article" date="2019" name="Int. J. Syst. Evol. Microbiol.">
        <title>The Global Catalogue of Microorganisms (GCM) 10K type strain sequencing project: providing services to taxonomists for standard genome sequencing and annotation.</title>
        <authorList>
            <consortium name="The Broad Institute Genomics Platform"/>
            <consortium name="The Broad Institute Genome Sequencing Center for Infectious Disease"/>
            <person name="Wu L."/>
            <person name="Ma J."/>
        </authorList>
    </citation>
    <scope>NUCLEOTIDE SEQUENCE [LARGE SCALE GENOMIC DNA]</scope>
    <source>
        <strain evidence="1 2">PSR21</strain>
    </source>
</reference>
<dbReference type="InterPro" id="IPR055549">
    <property type="entry name" value="DUF7125"/>
</dbReference>
<dbReference type="Pfam" id="PF23442">
    <property type="entry name" value="DUF7125"/>
    <property type="match status" value="1"/>
</dbReference>
<dbReference type="Proteomes" id="UP001596547">
    <property type="component" value="Unassembled WGS sequence"/>
</dbReference>
<dbReference type="GeneID" id="79314594"/>
<proteinExistence type="predicted"/>
<organism evidence="1 2">
    <name type="scientific">Halomarina halobia</name>
    <dbReference type="NCBI Taxonomy" id="3033386"/>
    <lineage>
        <taxon>Archaea</taxon>
        <taxon>Methanobacteriati</taxon>
        <taxon>Methanobacteriota</taxon>
        <taxon>Stenosarchaea group</taxon>
        <taxon>Halobacteria</taxon>
        <taxon>Halobacteriales</taxon>
        <taxon>Natronomonadaceae</taxon>
        <taxon>Halomarina</taxon>
    </lineage>
</organism>
<evidence type="ECO:0000313" key="1">
    <source>
        <dbReference type="EMBL" id="MFC7315623.1"/>
    </source>
</evidence>
<protein>
    <submittedName>
        <fullName evidence="1">RAD55 family ATPase</fullName>
    </submittedName>
</protein>